<dbReference type="Proteomes" id="UP000194236">
    <property type="component" value="Unassembled WGS sequence"/>
</dbReference>
<evidence type="ECO:0000313" key="1">
    <source>
        <dbReference type="EMBL" id="OTF81749.1"/>
    </source>
</evidence>
<protein>
    <recommendedName>
        <fullName evidence="3">Protein kinase domain-containing protein</fullName>
    </recommendedName>
</protein>
<gene>
    <name evidence="1" type="ORF">BLA29_013343</name>
</gene>
<keyword evidence="2" id="KW-1185">Reference proteome</keyword>
<dbReference type="OrthoDB" id="341578at2759"/>
<evidence type="ECO:0000313" key="2">
    <source>
        <dbReference type="Proteomes" id="UP000194236"/>
    </source>
</evidence>
<name>A0A1Y3BLA9_EURMA</name>
<sequence>MGIILYELLMPFRTESERIHQLQNVRCKKFPDEFDKQYPEEKMMADLPKDRPESSDLLMRNLFQCE</sequence>
<comment type="caution">
    <text evidence="1">The sequence shown here is derived from an EMBL/GenBank/DDBJ whole genome shotgun (WGS) entry which is preliminary data.</text>
</comment>
<proteinExistence type="predicted"/>
<accession>A0A1Y3BLA9</accession>
<reference evidence="1 2" key="1">
    <citation type="submission" date="2017-03" db="EMBL/GenBank/DDBJ databases">
        <title>Genome Survey of Euroglyphus maynei.</title>
        <authorList>
            <person name="Arlian L.G."/>
            <person name="Morgan M.S."/>
            <person name="Rider S.D."/>
        </authorList>
    </citation>
    <scope>NUCLEOTIDE SEQUENCE [LARGE SCALE GENOMIC DNA]</scope>
    <source>
        <strain evidence="1">Arlian Lab</strain>
        <tissue evidence="1">Whole body</tissue>
    </source>
</reference>
<dbReference type="AlphaFoldDB" id="A0A1Y3BLA9"/>
<dbReference type="Gene3D" id="1.10.510.10">
    <property type="entry name" value="Transferase(Phosphotransferase) domain 1"/>
    <property type="match status" value="1"/>
</dbReference>
<organism evidence="1 2">
    <name type="scientific">Euroglyphus maynei</name>
    <name type="common">Mayne's house dust mite</name>
    <dbReference type="NCBI Taxonomy" id="6958"/>
    <lineage>
        <taxon>Eukaryota</taxon>
        <taxon>Metazoa</taxon>
        <taxon>Ecdysozoa</taxon>
        <taxon>Arthropoda</taxon>
        <taxon>Chelicerata</taxon>
        <taxon>Arachnida</taxon>
        <taxon>Acari</taxon>
        <taxon>Acariformes</taxon>
        <taxon>Sarcoptiformes</taxon>
        <taxon>Astigmata</taxon>
        <taxon>Psoroptidia</taxon>
        <taxon>Analgoidea</taxon>
        <taxon>Pyroglyphidae</taxon>
        <taxon>Pyroglyphinae</taxon>
        <taxon>Euroglyphus</taxon>
    </lineage>
</organism>
<evidence type="ECO:0008006" key="3">
    <source>
        <dbReference type="Google" id="ProtNLM"/>
    </source>
</evidence>
<dbReference type="EMBL" id="MUJZ01011940">
    <property type="protein sequence ID" value="OTF81749.1"/>
    <property type="molecule type" value="Genomic_DNA"/>
</dbReference>